<dbReference type="PANTHER" id="PTHR42769:SF3">
    <property type="entry name" value="SUPEROXIDE DISMUTASE [FE] 2, CHLOROPLASTIC"/>
    <property type="match status" value="1"/>
</dbReference>
<evidence type="ECO:0000259" key="10">
    <source>
        <dbReference type="Pfam" id="PF00081"/>
    </source>
</evidence>
<name>W2UYQ9_9RICK</name>
<evidence type="ECO:0000256" key="9">
    <source>
        <dbReference type="RuleBase" id="RU000414"/>
    </source>
</evidence>
<dbReference type="AlphaFoldDB" id="W2UYQ9"/>
<reference evidence="12 13" key="1">
    <citation type="journal article" date="2013" name="PLoS ONE">
        <title>Bacterial endosymbiosis in a chordate host: long-term co-evolution and conservation of secondary metabolism.</title>
        <authorList>
            <person name="Kwan J.C."/>
            <person name="Schmidt E.W."/>
        </authorList>
    </citation>
    <scope>NUCLEOTIDE SEQUENCE [LARGE SCALE GENOMIC DNA]</scope>
    <source>
        <strain evidence="13">L6</strain>
    </source>
</reference>
<evidence type="ECO:0000256" key="2">
    <source>
        <dbReference type="ARBA" id="ARBA00008714"/>
    </source>
</evidence>
<evidence type="ECO:0000256" key="4">
    <source>
        <dbReference type="ARBA" id="ARBA00023002"/>
    </source>
</evidence>
<dbReference type="Gene3D" id="3.55.40.20">
    <property type="entry name" value="Iron/manganese superoxide dismutase, C-terminal domain"/>
    <property type="match status" value="1"/>
</dbReference>
<evidence type="ECO:0000256" key="1">
    <source>
        <dbReference type="ARBA" id="ARBA00001965"/>
    </source>
</evidence>
<keyword evidence="4 9" id="KW-0560">Oxidoreductase</keyword>
<sequence length="225" mass="26483">MRHLYFLSYYNVEYEHLLLNKISNMSITLMDLPYSEDALEPFISKKTVFFHYHKHHAGYVKNLNNLIKDTELQEKSLEEIILDAYQMPKQKIFNNAAQIWNHNMMWQSLSLPSTSGEPSEQLTELIVRSFGSIESLKEKLHEAAIGHFGSGWVWLVLNKNTSKLEIMTTLNANTPLVFPNLVTLFTIDVWEHAYYIDYQNLRPDYIKSLIENIINWTYINMQFTL</sequence>
<dbReference type="InterPro" id="IPR019833">
    <property type="entry name" value="Mn/Fe_SOD_BS"/>
</dbReference>
<accession>W2UYQ9</accession>
<keyword evidence="3 8" id="KW-0479">Metal-binding</keyword>
<dbReference type="EC" id="1.15.1.1" evidence="9"/>
<evidence type="ECO:0000313" key="12">
    <source>
        <dbReference type="EMBL" id="ETO91236.1"/>
    </source>
</evidence>
<dbReference type="Proteomes" id="UP000018951">
    <property type="component" value="Unassembled WGS sequence"/>
</dbReference>
<feature type="binding site" evidence="8">
    <location>
        <position position="192"/>
    </location>
    <ligand>
        <name>Mn(2+)</name>
        <dbReference type="ChEBI" id="CHEBI:29035"/>
    </ligand>
</feature>
<evidence type="ECO:0000256" key="3">
    <source>
        <dbReference type="ARBA" id="ARBA00022723"/>
    </source>
</evidence>
<feature type="binding site" evidence="8">
    <location>
        <position position="188"/>
    </location>
    <ligand>
        <name>Mn(2+)</name>
        <dbReference type="ChEBI" id="CHEBI:29035"/>
    </ligand>
</feature>
<dbReference type="STRING" id="1401685.P857_729"/>
<feature type="binding site" evidence="8">
    <location>
        <position position="51"/>
    </location>
    <ligand>
        <name>Mn(2+)</name>
        <dbReference type="ChEBI" id="CHEBI:29035"/>
    </ligand>
</feature>
<feature type="domain" description="Manganese/iron superoxide dismutase N-terminal" evidence="10">
    <location>
        <begin position="28"/>
        <end position="110"/>
    </location>
</feature>
<dbReference type="EMBL" id="AXCJ01000008">
    <property type="protein sequence ID" value="ETO91236.1"/>
    <property type="molecule type" value="Genomic_DNA"/>
</dbReference>
<dbReference type="GO" id="GO:0004784">
    <property type="term" value="F:superoxide dismutase activity"/>
    <property type="evidence" value="ECO:0007669"/>
    <property type="project" value="UniProtKB-EC"/>
</dbReference>
<dbReference type="InterPro" id="IPR036314">
    <property type="entry name" value="SOD_C_sf"/>
</dbReference>
<dbReference type="InterPro" id="IPR019831">
    <property type="entry name" value="Mn/Fe_SOD_N"/>
</dbReference>
<comment type="cofactor">
    <cofactor evidence="1">
        <name>Fe(3+)</name>
        <dbReference type="ChEBI" id="CHEBI:29034"/>
    </cofactor>
</comment>
<evidence type="ECO:0000256" key="8">
    <source>
        <dbReference type="PIRSR" id="PIRSR000349-1"/>
    </source>
</evidence>
<feature type="binding site" evidence="8">
    <location>
        <position position="102"/>
    </location>
    <ligand>
        <name>Mn(2+)</name>
        <dbReference type="ChEBI" id="CHEBI:29035"/>
    </ligand>
</feature>
<dbReference type="PANTHER" id="PTHR42769">
    <property type="entry name" value="SUPEROXIDE DISMUTASE"/>
    <property type="match status" value="1"/>
</dbReference>
<dbReference type="PIRSF" id="PIRSF000349">
    <property type="entry name" value="SODismutase"/>
    <property type="match status" value="1"/>
</dbReference>
<gene>
    <name evidence="12" type="primary">sodB</name>
    <name evidence="12" type="ORF">P857_729</name>
</gene>
<dbReference type="GO" id="GO:0046872">
    <property type="term" value="F:metal ion binding"/>
    <property type="evidence" value="ECO:0007669"/>
    <property type="project" value="UniProtKB-KW"/>
</dbReference>
<dbReference type="SUPFAM" id="SSF46609">
    <property type="entry name" value="Fe,Mn superoxide dismutase (SOD), N-terminal domain"/>
    <property type="match status" value="1"/>
</dbReference>
<comment type="function">
    <text evidence="6">Destroys superoxide anion radicals which are normally produced within the cells and which are toxic to biological systems. Catalyzes the dismutation of superoxide anion radicals into O2 and H2O2 by successive reduction and oxidation of the transition metal ion at the active site.</text>
</comment>
<dbReference type="Pfam" id="PF00081">
    <property type="entry name" value="Sod_Fe_N"/>
    <property type="match status" value="1"/>
</dbReference>
<dbReference type="Gene3D" id="1.10.287.990">
    <property type="entry name" value="Fe,Mn superoxide dismutase (SOD) domain"/>
    <property type="match status" value="1"/>
</dbReference>
<evidence type="ECO:0000256" key="6">
    <source>
        <dbReference type="ARBA" id="ARBA00024318"/>
    </source>
</evidence>
<dbReference type="PROSITE" id="PS00088">
    <property type="entry name" value="SOD_MN"/>
    <property type="match status" value="1"/>
</dbReference>
<comment type="caution">
    <text evidence="12">The sequence shown here is derived from an EMBL/GenBank/DDBJ whole genome shotgun (WGS) entry which is preliminary data.</text>
</comment>
<dbReference type="InterPro" id="IPR019832">
    <property type="entry name" value="Mn/Fe_SOD_C"/>
</dbReference>
<comment type="function">
    <text evidence="9">Destroys radicals which are normally produced within the cells and which are toxic to biological systems.</text>
</comment>
<dbReference type="InterPro" id="IPR001189">
    <property type="entry name" value="Mn/Fe_SOD"/>
</dbReference>
<comment type="catalytic activity">
    <reaction evidence="7">
        <text>2 superoxide + 2 H(+) = H2O2 + O2</text>
        <dbReference type="Rhea" id="RHEA:20696"/>
        <dbReference type="ChEBI" id="CHEBI:15378"/>
        <dbReference type="ChEBI" id="CHEBI:15379"/>
        <dbReference type="ChEBI" id="CHEBI:16240"/>
        <dbReference type="ChEBI" id="CHEBI:18421"/>
        <dbReference type="EC" id="1.15.1.1"/>
    </reaction>
    <physiologicalReaction direction="left-to-right" evidence="7">
        <dbReference type="Rhea" id="RHEA:20697"/>
    </physiologicalReaction>
</comment>
<dbReference type="PATRIC" id="fig|1401685.3.peg.865"/>
<dbReference type="FunFam" id="1.10.287.990:FF:000002">
    <property type="entry name" value="Superoxide dismutase"/>
    <property type="match status" value="1"/>
</dbReference>
<evidence type="ECO:0000256" key="7">
    <source>
        <dbReference type="ARBA" id="ARBA00047393"/>
    </source>
</evidence>
<evidence type="ECO:0000256" key="5">
    <source>
        <dbReference type="ARBA" id="ARBA00023004"/>
    </source>
</evidence>
<proteinExistence type="inferred from homology"/>
<dbReference type="PRINTS" id="PR01703">
    <property type="entry name" value="MNSODISMTASE"/>
</dbReference>
<evidence type="ECO:0000259" key="11">
    <source>
        <dbReference type="Pfam" id="PF02777"/>
    </source>
</evidence>
<dbReference type="InterPro" id="IPR036324">
    <property type="entry name" value="Mn/Fe_SOD_N_sf"/>
</dbReference>
<feature type="domain" description="Manganese/iron superoxide dismutase C-terminal" evidence="11">
    <location>
        <begin position="118"/>
        <end position="220"/>
    </location>
</feature>
<protein>
    <recommendedName>
        <fullName evidence="9">Superoxide dismutase</fullName>
        <ecNumber evidence="9">1.15.1.1</ecNumber>
    </recommendedName>
</protein>
<organism evidence="12 13">
    <name type="scientific">Candidatus Xenolissoclinum pacificiensis L6</name>
    <dbReference type="NCBI Taxonomy" id="1401685"/>
    <lineage>
        <taxon>Bacteria</taxon>
        <taxon>Pseudomonadati</taxon>
        <taxon>Pseudomonadota</taxon>
        <taxon>Alphaproteobacteria</taxon>
        <taxon>Rickettsiales</taxon>
        <taxon>Anaplasmataceae</taxon>
        <taxon>Candidatus Xenolissoclinum</taxon>
    </lineage>
</organism>
<comment type="similarity">
    <text evidence="2 9">Belongs to the iron/manganese superoxide dismutase family.</text>
</comment>
<dbReference type="Pfam" id="PF02777">
    <property type="entry name" value="Sod_Fe_C"/>
    <property type="match status" value="1"/>
</dbReference>
<evidence type="ECO:0000313" key="13">
    <source>
        <dbReference type="Proteomes" id="UP000018951"/>
    </source>
</evidence>
<keyword evidence="5" id="KW-0408">Iron</keyword>
<keyword evidence="13" id="KW-1185">Reference proteome</keyword>
<dbReference type="SUPFAM" id="SSF54719">
    <property type="entry name" value="Fe,Mn superoxide dismutase (SOD), C-terminal domain"/>
    <property type="match status" value="1"/>
</dbReference>